<proteinExistence type="predicted"/>
<dbReference type="SUPFAM" id="SSF141694">
    <property type="entry name" value="AF2212/PG0164-like"/>
    <property type="match status" value="1"/>
</dbReference>
<sequence>MCYIIGIQKKICQKIGKDAGDTVEVVIQLQEKDKK</sequence>
<organism evidence="2 4">
    <name type="scientific">Streptococcus zhangguiae</name>
    <dbReference type="NCBI Taxonomy" id="2664091"/>
    <lineage>
        <taxon>Bacteria</taxon>
        <taxon>Bacillati</taxon>
        <taxon>Bacillota</taxon>
        <taxon>Bacilli</taxon>
        <taxon>Lactobacillales</taxon>
        <taxon>Streptococcaceae</taxon>
        <taxon>Streptococcus</taxon>
    </lineage>
</organism>
<name>A0A6I4RB81_9STRE</name>
<dbReference type="Proteomes" id="UP000435423">
    <property type="component" value="Unassembled WGS sequence"/>
</dbReference>
<keyword evidence="3" id="KW-1185">Reference proteome</keyword>
<protein>
    <submittedName>
        <fullName evidence="2">DUF1905 domain-containing protein</fullName>
    </submittedName>
</protein>
<reference evidence="1 3" key="2">
    <citation type="submission" date="2019-11" db="EMBL/GenBank/DDBJ databases">
        <title>Streptococcis sp. isolated from the respiratory tract of Marmot.</title>
        <authorList>
            <person name="Zhang G."/>
        </authorList>
    </citation>
    <scope>NUCLEOTIDE SEQUENCE [LARGE SCALE GENOMIC DNA]</scope>
    <source>
        <strain evidence="1">Zg-86</strain>
        <strain evidence="3">zg-86</strain>
    </source>
</reference>
<evidence type="ECO:0000313" key="3">
    <source>
        <dbReference type="Proteomes" id="UP000435060"/>
    </source>
</evidence>
<dbReference type="Pfam" id="PF08922">
    <property type="entry name" value="DUF1905"/>
    <property type="match status" value="1"/>
</dbReference>
<dbReference type="RefSeq" id="WP_160463201.1">
    <property type="nucleotide sequence ID" value="NZ_CP072115.1"/>
</dbReference>
<dbReference type="Proteomes" id="UP000435060">
    <property type="component" value="Unassembled WGS sequence"/>
</dbReference>
<dbReference type="Gene3D" id="2.40.30.100">
    <property type="entry name" value="AF2212/PG0164-like"/>
    <property type="match status" value="1"/>
</dbReference>
<dbReference type="AlphaFoldDB" id="A0A6I4RB81"/>
<evidence type="ECO:0000313" key="4">
    <source>
        <dbReference type="Proteomes" id="UP000435423"/>
    </source>
</evidence>
<evidence type="ECO:0000313" key="2">
    <source>
        <dbReference type="EMBL" id="MWV55938.1"/>
    </source>
</evidence>
<accession>A0A6I4RB81</accession>
<dbReference type="EMBL" id="WLCG01000003">
    <property type="protein sequence ID" value="MTB63950.1"/>
    <property type="molecule type" value="Genomic_DNA"/>
</dbReference>
<dbReference type="EMBL" id="WUBJ01000003">
    <property type="protein sequence ID" value="MWV55938.1"/>
    <property type="molecule type" value="Genomic_DNA"/>
</dbReference>
<dbReference type="InterPro" id="IPR015018">
    <property type="entry name" value="DUF1905"/>
</dbReference>
<comment type="caution">
    <text evidence="2">The sequence shown here is derived from an EMBL/GenBank/DDBJ whole genome shotgun (WGS) entry which is preliminary data.</text>
</comment>
<reference evidence="2 4" key="1">
    <citation type="submission" date="2019-10" db="EMBL/GenBank/DDBJ databases">
        <title>Streptococcis sp, isolated from the respiratory tract of Marmot.</title>
        <authorList>
            <person name="Zhang G."/>
        </authorList>
    </citation>
    <scope>NUCLEOTIDE SEQUENCE [LARGE SCALE GENOMIC DNA]</scope>
    <source>
        <strain evidence="2">Zg-70</strain>
        <strain evidence="4">zg-70</strain>
    </source>
</reference>
<dbReference type="InterPro" id="IPR037079">
    <property type="entry name" value="AF2212/PG0164-like_sf"/>
</dbReference>
<evidence type="ECO:0000313" key="1">
    <source>
        <dbReference type="EMBL" id="MTB63950.1"/>
    </source>
</evidence>
<gene>
    <name evidence="1" type="ORF">GGG87_02905</name>
    <name evidence="2" type="ORF">GGH11_02945</name>
</gene>